<accession>A0A138AXF0</accession>
<evidence type="ECO:0000256" key="1">
    <source>
        <dbReference type="ARBA" id="ARBA00037217"/>
    </source>
</evidence>
<dbReference type="PANTHER" id="PTHR10668:SF105">
    <property type="entry name" value="DEHYDROGENASE-RELATED"/>
    <property type="match status" value="1"/>
</dbReference>
<evidence type="ECO:0000256" key="3">
    <source>
        <dbReference type="ARBA" id="ARBA00040298"/>
    </source>
</evidence>
<protein>
    <recommendedName>
        <fullName evidence="3">Pyridine nucleotide-disulfide oxidoreductase domain-containing protein 2</fullName>
    </recommendedName>
</protein>
<comment type="caution">
    <text evidence="6">The sequence shown here is derived from an EMBL/GenBank/DDBJ whole genome shotgun (WGS) entry which is preliminary data.</text>
</comment>
<evidence type="ECO:0000256" key="2">
    <source>
        <dbReference type="ARBA" id="ARBA00038825"/>
    </source>
</evidence>
<dbReference type="SUPFAM" id="SSF51905">
    <property type="entry name" value="FAD/NAD(P)-binding domain"/>
    <property type="match status" value="1"/>
</dbReference>
<dbReference type="OrthoDB" id="833207at2"/>
<dbReference type="PANTHER" id="PTHR10668">
    <property type="entry name" value="PHYTOENE DEHYDROGENASE"/>
    <property type="match status" value="1"/>
</dbReference>
<proteinExistence type="predicted"/>
<dbReference type="Gene3D" id="3.50.50.60">
    <property type="entry name" value="FAD/NAD(P)-binding domain"/>
    <property type="match status" value="2"/>
</dbReference>
<organism evidence="6 7">
    <name type="scientific">Tsukamurella pseudospumae</name>
    <dbReference type="NCBI Taxonomy" id="239498"/>
    <lineage>
        <taxon>Bacteria</taxon>
        <taxon>Bacillati</taxon>
        <taxon>Actinomycetota</taxon>
        <taxon>Actinomycetes</taxon>
        <taxon>Mycobacteriales</taxon>
        <taxon>Tsukamurellaceae</taxon>
        <taxon>Tsukamurella</taxon>
    </lineage>
</organism>
<reference evidence="5 8" key="2">
    <citation type="submission" date="2016-02" db="EMBL/GenBank/DDBJ databases">
        <authorList>
            <person name="Teng J.L."/>
            <person name="Tang Y."/>
            <person name="Huang Y."/>
            <person name="Guo F."/>
            <person name="Wei W."/>
            <person name="Chen J.H."/>
            <person name="Wong S.Y."/>
            <person name="Lau S.K."/>
            <person name="Woo P.C."/>
        </authorList>
    </citation>
    <scope>NUCLEOTIDE SEQUENCE [LARGE SCALE GENOMIC DNA]</scope>
    <source>
        <strain evidence="5 8">JCM 13375</strain>
    </source>
</reference>
<evidence type="ECO:0000313" key="6">
    <source>
        <dbReference type="EMBL" id="KXP15036.1"/>
    </source>
</evidence>
<dbReference type="Proteomes" id="UP000070258">
    <property type="component" value="Unassembled WGS sequence"/>
</dbReference>
<gene>
    <name evidence="6" type="ORF">AXK60_04015</name>
    <name evidence="5" type="ORF">AXK61_00205</name>
</gene>
<dbReference type="GO" id="GO:0016491">
    <property type="term" value="F:oxidoreductase activity"/>
    <property type="evidence" value="ECO:0007669"/>
    <property type="project" value="InterPro"/>
</dbReference>
<evidence type="ECO:0000313" key="7">
    <source>
        <dbReference type="Proteomes" id="UP000070258"/>
    </source>
</evidence>
<dbReference type="AlphaFoldDB" id="A0A138AXF0"/>
<dbReference type="EMBL" id="LSRE01000001">
    <property type="protein sequence ID" value="KXP01281.1"/>
    <property type="molecule type" value="Genomic_DNA"/>
</dbReference>
<dbReference type="PRINTS" id="PR00411">
    <property type="entry name" value="PNDRDTASEI"/>
</dbReference>
<dbReference type="Pfam" id="PF01593">
    <property type="entry name" value="Amino_oxidase"/>
    <property type="match status" value="1"/>
</dbReference>
<dbReference type="RefSeq" id="WP_068569722.1">
    <property type="nucleotide sequence ID" value="NZ_LSRE01000001.1"/>
</dbReference>
<reference evidence="7" key="1">
    <citation type="submission" date="2016-02" db="EMBL/GenBank/DDBJ databases">
        <authorList>
            <person name="Wen L."/>
            <person name="He K."/>
            <person name="Yang H."/>
        </authorList>
    </citation>
    <scope>NUCLEOTIDE SEQUENCE [LARGE SCALE GENOMIC DNA]</scope>
    <source>
        <strain evidence="7">JCM 15929</strain>
    </source>
</reference>
<evidence type="ECO:0000313" key="8">
    <source>
        <dbReference type="Proteomes" id="UP000070409"/>
    </source>
</evidence>
<sequence>MTADVVVIGSGINGLVAAAELAGSGRSVCLIEQSDRLGGFLASDELTLPGFLHDTYSSWHPLFVTGGAYAALGADLHRHGLEYANADDVVTGSVSGDRRAVVAHRDPARTVEQFSDADGAAYLAMLDRIGGDLDVIGGLLGNETRTPGVLGHAAAMLRRGLGRTEGWVRDAAASGRRWGRRTFEGPEVDQLWVPWLLHAGLSPDSASGGLMIPVFAATMHGAGLPVAVGGQRAFLAAFESLLAERGVRVMTGARVERILVESGRATGVQVDGRRVDARQSVLASVTPTALYCDLLPESAVSGAVRAEARGYQYGRAAMQIHVALDEPLQWSDDALDGAPLVHLTAGSDSVGVACAQAEAGLLPARPTVVVGQQALIDPSRVPDGKGMLWLQLQEVPFAPVGDAANLLDVTGGWTDELIAGYVDRVLDLVEEAAPGTRNAILAVKAISPVELAAANPNAVQGDPYCGSAELDQNIFWRPGPLTARHRTAVDGVWHIGAATHPGPGLGGGSGHLVAQELIRRDDGPLTRVRRLLGR</sequence>
<feature type="domain" description="Amine oxidase" evidence="4">
    <location>
        <begin position="14"/>
        <end position="426"/>
    </location>
</feature>
<comment type="function">
    <text evidence="1">Probable oxidoreductase that may play a role as regulator of mitochondrial function.</text>
</comment>
<dbReference type="STRING" id="239498.AXK60_04015"/>
<dbReference type="EMBL" id="LSRF01000001">
    <property type="protein sequence ID" value="KXP15036.1"/>
    <property type="molecule type" value="Genomic_DNA"/>
</dbReference>
<evidence type="ECO:0000259" key="4">
    <source>
        <dbReference type="Pfam" id="PF01593"/>
    </source>
</evidence>
<dbReference type="InterPro" id="IPR002937">
    <property type="entry name" value="Amino_oxidase"/>
</dbReference>
<comment type="subunit">
    <text evidence="2">Interacts with COX5B; this interaction may contribute to localize PYROXD2 to the inner face of the inner mitochondrial membrane.</text>
</comment>
<evidence type="ECO:0000313" key="5">
    <source>
        <dbReference type="EMBL" id="KXP01281.1"/>
    </source>
</evidence>
<keyword evidence="8" id="KW-1185">Reference proteome</keyword>
<reference evidence="6" key="3">
    <citation type="submission" date="2016-02" db="EMBL/GenBank/DDBJ databases">
        <authorList>
            <person name="Teng J.L."/>
            <person name="Yang Y."/>
            <person name="Huang Y."/>
            <person name="Guo F."/>
            <person name="Wei W."/>
            <person name="Chen J.H."/>
            <person name="Wong S.Y."/>
            <person name="Lau S.K."/>
            <person name="Woo P.C."/>
        </authorList>
    </citation>
    <scope>NUCLEOTIDE SEQUENCE</scope>
    <source>
        <strain evidence="6">JCM 15929</strain>
    </source>
</reference>
<dbReference type="InterPro" id="IPR036188">
    <property type="entry name" value="FAD/NAD-bd_sf"/>
</dbReference>
<dbReference type="Proteomes" id="UP000070409">
    <property type="component" value="Unassembled WGS sequence"/>
</dbReference>
<name>A0A138AXF0_9ACTN</name>